<reference evidence="2" key="2">
    <citation type="journal article" date="2024" name="Plant">
        <title>Genomic evolution and insights into agronomic trait innovations of Sesamum species.</title>
        <authorList>
            <person name="Miao H."/>
            <person name="Wang L."/>
            <person name="Qu L."/>
            <person name="Liu H."/>
            <person name="Sun Y."/>
            <person name="Le M."/>
            <person name="Wang Q."/>
            <person name="Wei S."/>
            <person name="Zheng Y."/>
            <person name="Lin W."/>
            <person name="Duan Y."/>
            <person name="Cao H."/>
            <person name="Xiong S."/>
            <person name="Wang X."/>
            <person name="Wei L."/>
            <person name="Li C."/>
            <person name="Ma Q."/>
            <person name="Ju M."/>
            <person name="Zhao R."/>
            <person name="Li G."/>
            <person name="Mu C."/>
            <person name="Tian Q."/>
            <person name="Mei H."/>
            <person name="Zhang T."/>
            <person name="Gao T."/>
            <person name="Zhang H."/>
        </authorList>
    </citation>
    <scope>NUCLEOTIDE SEQUENCE</scope>
    <source>
        <strain evidence="2">G01</strain>
    </source>
</reference>
<dbReference type="InterPro" id="IPR053772">
    <property type="entry name" value="At1g61320/At1g61330-like"/>
</dbReference>
<comment type="caution">
    <text evidence="2">The sequence shown here is derived from an EMBL/GenBank/DDBJ whole genome shotgun (WGS) entry which is preliminary data.</text>
</comment>
<reference evidence="2" key="1">
    <citation type="submission" date="2020-06" db="EMBL/GenBank/DDBJ databases">
        <authorList>
            <person name="Li T."/>
            <person name="Hu X."/>
            <person name="Zhang T."/>
            <person name="Song X."/>
            <person name="Zhang H."/>
            <person name="Dai N."/>
            <person name="Sheng W."/>
            <person name="Hou X."/>
            <person name="Wei L."/>
        </authorList>
    </citation>
    <scope>NUCLEOTIDE SEQUENCE</scope>
    <source>
        <strain evidence="2">G01</strain>
        <tissue evidence="2">Leaf</tissue>
    </source>
</reference>
<accession>A0AAW2N5Z6</accession>
<dbReference type="SUPFAM" id="SSF52047">
    <property type="entry name" value="RNI-like"/>
    <property type="match status" value="1"/>
</dbReference>
<organism evidence="2">
    <name type="scientific">Sesamum angustifolium</name>
    <dbReference type="NCBI Taxonomy" id="2727405"/>
    <lineage>
        <taxon>Eukaryota</taxon>
        <taxon>Viridiplantae</taxon>
        <taxon>Streptophyta</taxon>
        <taxon>Embryophyta</taxon>
        <taxon>Tracheophyta</taxon>
        <taxon>Spermatophyta</taxon>
        <taxon>Magnoliopsida</taxon>
        <taxon>eudicotyledons</taxon>
        <taxon>Gunneridae</taxon>
        <taxon>Pentapetalae</taxon>
        <taxon>asterids</taxon>
        <taxon>lamiids</taxon>
        <taxon>Lamiales</taxon>
        <taxon>Pedaliaceae</taxon>
        <taxon>Sesamum</taxon>
    </lineage>
</organism>
<protein>
    <recommendedName>
        <fullName evidence="1">F-box domain-containing protein</fullName>
    </recommendedName>
</protein>
<evidence type="ECO:0000259" key="1">
    <source>
        <dbReference type="PROSITE" id="PS50181"/>
    </source>
</evidence>
<feature type="domain" description="F-box" evidence="1">
    <location>
        <begin position="26"/>
        <end position="74"/>
    </location>
</feature>
<dbReference type="PANTHER" id="PTHR34145:SF53">
    <property type="entry name" value="LEUCINE-RICH REPEAT DOMAIN SUPERFAMILY"/>
    <property type="match status" value="1"/>
</dbReference>
<name>A0AAW2N5Z6_9LAMI</name>
<dbReference type="Pfam" id="PF23622">
    <property type="entry name" value="LRR_At1g61320_AtMIF1"/>
    <property type="match status" value="1"/>
</dbReference>
<dbReference type="EMBL" id="JACGWK010000008">
    <property type="protein sequence ID" value="KAL0338350.1"/>
    <property type="molecule type" value="Genomic_DNA"/>
</dbReference>
<dbReference type="InterPro" id="IPR001810">
    <property type="entry name" value="F-box_dom"/>
</dbReference>
<dbReference type="PROSITE" id="PS50181">
    <property type="entry name" value="FBOX"/>
    <property type="match status" value="1"/>
</dbReference>
<evidence type="ECO:0000313" key="2">
    <source>
        <dbReference type="EMBL" id="KAL0338350.1"/>
    </source>
</evidence>
<dbReference type="InterPro" id="IPR032675">
    <property type="entry name" value="LRR_dom_sf"/>
</dbReference>
<dbReference type="PANTHER" id="PTHR34145">
    <property type="entry name" value="OS02G0105600 PROTEIN"/>
    <property type="match status" value="1"/>
</dbReference>
<dbReference type="Pfam" id="PF00646">
    <property type="entry name" value="F-box"/>
    <property type="match status" value="1"/>
</dbReference>
<dbReference type="InterPro" id="IPR055357">
    <property type="entry name" value="LRR_At1g61320_AtMIF1"/>
</dbReference>
<dbReference type="InterPro" id="IPR036047">
    <property type="entry name" value="F-box-like_dom_sf"/>
</dbReference>
<dbReference type="AlphaFoldDB" id="A0AAW2N5Z6"/>
<proteinExistence type="predicted"/>
<sequence>MYAKKSSSVCGSSSKEQEAVLMEERPDLISSLPDDILKNIMSMISFKEAIQSTTLSTSWRGLMSPYSVKVERNLVRSDALESKRILESFLGSRESFRSLKLYLDLCDWDFAVCTRGAHGELHLDFSGQKELVPCTFGLVLDHSSCIGPRFSSVRNLHLRSVSHLVGNLVGDLFSSCRILETLKLEKCRGLKNLDIKSNSCLQNLEIADCPNIATITISAENLKSFSFDCEEVLSLLSSVKDVEILTVSGWLIEVLCSAGVIFSGLDFKFSKLKEFRCVCSKISSKTRDSLACFLNATPSLEELFVKIDEKSRTVECALSNQYWHEPHLWKDYKTVKSNARWLKDLKTAKIAGFTGENDELLLVDLLLHTGINLKEMTVFPSTQSDDWASWRVGRVPCSQLKYIKLKYVLISCPQIDACFVLTEATN</sequence>
<dbReference type="SUPFAM" id="SSF81383">
    <property type="entry name" value="F-box domain"/>
    <property type="match status" value="1"/>
</dbReference>
<dbReference type="Gene3D" id="3.80.10.10">
    <property type="entry name" value="Ribonuclease Inhibitor"/>
    <property type="match status" value="1"/>
</dbReference>
<gene>
    <name evidence="2" type="ORF">Sangu_1357100</name>
</gene>